<evidence type="ECO:0000256" key="1">
    <source>
        <dbReference type="SAM" id="SignalP"/>
    </source>
</evidence>
<evidence type="ECO:0000313" key="2">
    <source>
        <dbReference type="EMBL" id="EFX71312.1"/>
    </source>
</evidence>
<proteinExistence type="predicted"/>
<dbReference type="InParanoid" id="E9HAE4"/>
<protein>
    <submittedName>
        <fullName evidence="2">Uncharacterized protein</fullName>
    </submittedName>
</protein>
<dbReference type="OrthoDB" id="6372008at2759"/>
<sequence length="192" mass="18973">MGQGVLPVIPSAKMSLLLIWALTFTVISARPQFFTSESVLEDEIEGRHFIHNHRRHPYNQGRPFVGQRPFGGNFDSFGGPPNGGLFSSGAGNFGPNGQFFGSNMGGGSATGVGMANSEGLFGGSSATGFGSASAGNGGGSSAIGFGSANAGNGGAQATGIGIAQAPLGGFGMGVGLAVVTPFGNIAQGLSMG</sequence>
<reference evidence="2 3" key="1">
    <citation type="journal article" date="2011" name="Science">
        <title>The ecoresponsive genome of Daphnia pulex.</title>
        <authorList>
            <person name="Colbourne J.K."/>
            <person name="Pfrender M.E."/>
            <person name="Gilbert D."/>
            <person name="Thomas W.K."/>
            <person name="Tucker A."/>
            <person name="Oakley T.H."/>
            <person name="Tokishita S."/>
            <person name="Aerts A."/>
            <person name="Arnold G.J."/>
            <person name="Basu M.K."/>
            <person name="Bauer D.J."/>
            <person name="Caceres C.E."/>
            <person name="Carmel L."/>
            <person name="Casola C."/>
            <person name="Choi J.H."/>
            <person name="Detter J.C."/>
            <person name="Dong Q."/>
            <person name="Dusheyko S."/>
            <person name="Eads B.D."/>
            <person name="Frohlich T."/>
            <person name="Geiler-Samerotte K.A."/>
            <person name="Gerlach D."/>
            <person name="Hatcher P."/>
            <person name="Jogdeo S."/>
            <person name="Krijgsveld J."/>
            <person name="Kriventseva E.V."/>
            <person name="Kultz D."/>
            <person name="Laforsch C."/>
            <person name="Lindquist E."/>
            <person name="Lopez J."/>
            <person name="Manak J.R."/>
            <person name="Muller J."/>
            <person name="Pangilinan J."/>
            <person name="Patwardhan R.P."/>
            <person name="Pitluck S."/>
            <person name="Pritham E.J."/>
            <person name="Rechtsteiner A."/>
            <person name="Rho M."/>
            <person name="Rogozin I.B."/>
            <person name="Sakarya O."/>
            <person name="Salamov A."/>
            <person name="Schaack S."/>
            <person name="Shapiro H."/>
            <person name="Shiga Y."/>
            <person name="Skalitzky C."/>
            <person name="Smith Z."/>
            <person name="Souvorov A."/>
            <person name="Sung W."/>
            <person name="Tang Z."/>
            <person name="Tsuchiya D."/>
            <person name="Tu H."/>
            <person name="Vos H."/>
            <person name="Wang M."/>
            <person name="Wolf Y.I."/>
            <person name="Yamagata H."/>
            <person name="Yamada T."/>
            <person name="Ye Y."/>
            <person name="Shaw J.R."/>
            <person name="Andrews J."/>
            <person name="Crease T.J."/>
            <person name="Tang H."/>
            <person name="Lucas S.M."/>
            <person name="Robertson H.M."/>
            <person name="Bork P."/>
            <person name="Koonin E.V."/>
            <person name="Zdobnov E.M."/>
            <person name="Grigoriev I.V."/>
            <person name="Lynch M."/>
            <person name="Boore J.L."/>
        </authorList>
    </citation>
    <scope>NUCLEOTIDE SEQUENCE [LARGE SCALE GENOMIC DNA]</scope>
</reference>
<organism evidence="2 3">
    <name type="scientific">Daphnia pulex</name>
    <name type="common">Water flea</name>
    <dbReference type="NCBI Taxonomy" id="6669"/>
    <lineage>
        <taxon>Eukaryota</taxon>
        <taxon>Metazoa</taxon>
        <taxon>Ecdysozoa</taxon>
        <taxon>Arthropoda</taxon>
        <taxon>Crustacea</taxon>
        <taxon>Branchiopoda</taxon>
        <taxon>Diplostraca</taxon>
        <taxon>Cladocera</taxon>
        <taxon>Anomopoda</taxon>
        <taxon>Daphniidae</taxon>
        <taxon>Daphnia</taxon>
    </lineage>
</organism>
<dbReference type="HOGENOM" id="CLU_1416482_0_0_1"/>
<evidence type="ECO:0000313" key="3">
    <source>
        <dbReference type="Proteomes" id="UP000000305"/>
    </source>
</evidence>
<keyword evidence="1" id="KW-0732">Signal</keyword>
<gene>
    <name evidence="2" type="ORF">DAPPUDRAFT_327316</name>
</gene>
<dbReference type="EMBL" id="GL732611">
    <property type="protein sequence ID" value="EFX71312.1"/>
    <property type="molecule type" value="Genomic_DNA"/>
</dbReference>
<accession>E9HAE4</accession>
<dbReference type="Proteomes" id="UP000000305">
    <property type="component" value="Unassembled WGS sequence"/>
</dbReference>
<dbReference type="AlphaFoldDB" id="E9HAE4"/>
<keyword evidence="3" id="KW-1185">Reference proteome</keyword>
<feature type="signal peptide" evidence="1">
    <location>
        <begin position="1"/>
        <end position="29"/>
    </location>
</feature>
<name>E9HAE4_DAPPU</name>
<dbReference type="KEGG" id="dpx:DAPPUDRAFT_327316"/>
<feature type="chain" id="PRO_5003237948" evidence="1">
    <location>
        <begin position="30"/>
        <end position="192"/>
    </location>
</feature>